<proteinExistence type="predicted"/>
<dbReference type="Pfam" id="PF13450">
    <property type="entry name" value="NAD_binding_8"/>
    <property type="match status" value="1"/>
</dbReference>
<dbReference type="Gene3D" id="3.50.50.60">
    <property type="entry name" value="FAD/NAD(P)-binding domain"/>
    <property type="match status" value="1"/>
</dbReference>
<organism evidence="1 2">
    <name type="scientific">Sulfurimonas aquatica</name>
    <dbReference type="NCBI Taxonomy" id="2672570"/>
    <lineage>
        <taxon>Bacteria</taxon>
        <taxon>Pseudomonadati</taxon>
        <taxon>Campylobacterota</taxon>
        <taxon>Epsilonproteobacteria</taxon>
        <taxon>Campylobacterales</taxon>
        <taxon>Sulfurimonadaceae</taxon>
        <taxon>Sulfurimonas</taxon>
    </lineage>
</organism>
<dbReference type="AlphaFoldDB" id="A0A975B0T3"/>
<protein>
    <submittedName>
        <fullName evidence="1">NAD(P)-binding protein</fullName>
    </submittedName>
</protein>
<dbReference type="GO" id="GO:0016116">
    <property type="term" value="P:carotenoid metabolic process"/>
    <property type="evidence" value="ECO:0007669"/>
    <property type="project" value="InterPro"/>
</dbReference>
<dbReference type="InterPro" id="IPR045892">
    <property type="entry name" value="CrtISO-like"/>
</dbReference>
<dbReference type="PANTHER" id="PTHR46313:SF3">
    <property type="entry name" value="PROLYCOPENE ISOMERASE, CHLOROPLASTIC"/>
    <property type="match status" value="1"/>
</dbReference>
<dbReference type="RefSeq" id="WP_207560951.1">
    <property type="nucleotide sequence ID" value="NZ_CP046072.1"/>
</dbReference>
<keyword evidence="2" id="KW-1185">Reference proteome</keyword>
<name>A0A975B0T3_9BACT</name>
<reference evidence="1" key="1">
    <citation type="submission" date="2019-11" db="EMBL/GenBank/DDBJ databases">
        <authorList>
            <person name="Kojima H."/>
        </authorList>
    </citation>
    <scope>NUCLEOTIDE SEQUENCE</scope>
    <source>
        <strain evidence="1">H1576</strain>
    </source>
</reference>
<accession>A0A975B0T3</accession>
<dbReference type="KEGG" id="saqt:GJV85_08430"/>
<evidence type="ECO:0000313" key="2">
    <source>
        <dbReference type="Proteomes" id="UP000671852"/>
    </source>
</evidence>
<dbReference type="PANTHER" id="PTHR46313">
    <property type="match status" value="1"/>
</dbReference>
<dbReference type="SUPFAM" id="SSF51905">
    <property type="entry name" value="FAD/NAD(P)-binding domain"/>
    <property type="match status" value="1"/>
</dbReference>
<dbReference type="InterPro" id="IPR036188">
    <property type="entry name" value="FAD/NAD-bd_sf"/>
</dbReference>
<gene>
    <name evidence="1" type="ORF">GJV85_08430</name>
</gene>
<reference evidence="1" key="2">
    <citation type="submission" date="2021-04" db="EMBL/GenBank/DDBJ databases">
        <title>Isolation and characterization of a novel species of the genus Sulfurimonas.</title>
        <authorList>
            <person name="Fukui M."/>
        </authorList>
    </citation>
    <scope>NUCLEOTIDE SEQUENCE</scope>
    <source>
        <strain evidence="1">H1576</strain>
    </source>
</reference>
<dbReference type="Proteomes" id="UP000671852">
    <property type="component" value="Chromosome"/>
</dbReference>
<dbReference type="EMBL" id="CP046072">
    <property type="protein sequence ID" value="QSZ42136.1"/>
    <property type="molecule type" value="Genomic_DNA"/>
</dbReference>
<dbReference type="Gene3D" id="3.90.660.50">
    <property type="match status" value="1"/>
</dbReference>
<sequence>MFEYGVVGSGVGGSSIAALLNAKGHSVALFEKEPYLGGCSSTFSNKGYSYNTGATTLAGYEEGFIVKEIFDEIGFKPNLITTDPSIVIIQNDKVTPRYSNFEQFFHTLNTNYPNSQNREFWELVYEINSEFYKMSGHYYSNSNIFKKAKSLLSFIPLFLKFQKYLRINAYDFIDKIFDGIDAEYLQFLESQILIVAQAPTKEINFFTGALSLGYTFNDNHYAVGGLGAIFDGLTKDIEHLYKNCEIKEIKRLETHFELHTKSKIYEAKKIILNSTVYDSAKLFEDSDIKDYYKKYEKLNNHQSSFMLYMTIKSKKKFEHHYQIIKEELFPHSLSKALFVSFSDASDNSIVAEGYYSLTISLHTDVRFWQNKESYKAQKKVLQDILMQTVLTSLDIEEDEIVHSFCATPLTFKRYINRTQLGGNAITMKNFLPFLPSNDSPIKGVYNVGDSVYAAQGWPGVMLGVKNLKSLLNV</sequence>
<evidence type="ECO:0000313" key="1">
    <source>
        <dbReference type="EMBL" id="QSZ42136.1"/>
    </source>
</evidence>